<evidence type="ECO:0000313" key="10">
    <source>
        <dbReference type="Proteomes" id="UP001279734"/>
    </source>
</evidence>
<dbReference type="InterPro" id="IPR033131">
    <property type="entry name" value="Pectinesterase_Asp_AS"/>
</dbReference>
<dbReference type="InterPro" id="IPR006501">
    <property type="entry name" value="Pectinesterase_inhib_dom"/>
</dbReference>
<dbReference type="EC" id="3.1.1.11" evidence="7"/>
<comment type="caution">
    <text evidence="9">The sequence shown here is derived from an EMBL/GenBank/DDBJ whole genome shotgun (WGS) entry which is preliminary data.</text>
</comment>
<dbReference type="AlphaFoldDB" id="A0AAD3Y3S5"/>
<comment type="similarity">
    <text evidence="3">In the C-terminal section; belongs to the pectinesterase family.</text>
</comment>
<name>A0AAD3Y3S5_NEPGR</name>
<evidence type="ECO:0000256" key="7">
    <source>
        <dbReference type="RuleBase" id="RU000589"/>
    </source>
</evidence>
<dbReference type="InterPro" id="IPR011050">
    <property type="entry name" value="Pectin_lyase_fold/virulence"/>
</dbReference>
<dbReference type="SMART" id="SM00856">
    <property type="entry name" value="PMEI"/>
    <property type="match status" value="1"/>
</dbReference>
<dbReference type="InterPro" id="IPR035513">
    <property type="entry name" value="Invertase/methylesterase_inhib"/>
</dbReference>
<dbReference type="PANTHER" id="PTHR31707">
    <property type="entry name" value="PECTINESTERASE"/>
    <property type="match status" value="1"/>
</dbReference>
<feature type="signal peptide" evidence="7">
    <location>
        <begin position="1"/>
        <end position="25"/>
    </location>
</feature>
<feature type="domain" description="Pectinesterase inhibitor" evidence="8">
    <location>
        <begin position="23"/>
        <end position="170"/>
    </location>
</feature>
<dbReference type="GO" id="GO:0004857">
    <property type="term" value="F:enzyme inhibitor activity"/>
    <property type="evidence" value="ECO:0007669"/>
    <property type="project" value="InterPro"/>
</dbReference>
<protein>
    <recommendedName>
        <fullName evidence="7">Pectinesterase</fullName>
        <ecNumber evidence="7">3.1.1.11</ecNumber>
    </recommendedName>
</protein>
<dbReference type="InterPro" id="IPR000070">
    <property type="entry name" value="Pectinesterase_cat"/>
</dbReference>
<feature type="chain" id="PRO_5041776896" description="Pectinesterase" evidence="7">
    <location>
        <begin position="26"/>
        <end position="531"/>
    </location>
</feature>
<comment type="similarity">
    <text evidence="2">In the N-terminal section; belongs to the PMEI family.</text>
</comment>
<evidence type="ECO:0000256" key="5">
    <source>
        <dbReference type="ARBA" id="ARBA00023085"/>
    </source>
</evidence>
<evidence type="ECO:0000256" key="1">
    <source>
        <dbReference type="ARBA" id="ARBA00005184"/>
    </source>
</evidence>
<dbReference type="Gene3D" id="2.160.20.10">
    <property type="entry name" value="Single-stranded right-handed beta-helix, Pectin lyase-like"/>
    <property type="match status" value="1"/>
</dbReference>
<sequence length="531" mass="58258">MSVFFMGNLMFVLGIVFLQIMVVHGAPITSCDQTPYPHTCNSFIATDPYHPTSDQTHLTFRVMALRATMRQAQEAHRLISTMNSSSFNGPAKVAWLDCVELYEDTLYQLNRAIVNPVNIDDVQTYLSAAITNQETCKNGFADLSLSFHGLQSSPFMLTNFSELLSNALAINRASAAIPATVNRPSGRRLLSDDGGFPPWMSASDRKLLQQSKGPLEADVVVAKDGSGDYKSISDAVKASTKLRSGKGGRFVIYVKAGLYNEKVVISRTMKNLMLIGDGIGATIVSGNMNAQDGSTTFRSSTFAVSGAGFIARDMTFENTAGPEKHQAVAFRAGGDFSVLYRCSFVGYQDTLYAYAMRQFYRECDIYGTVDFIFGDAAAVFQSCNIYVRKPMSNQINTVTAQGRRDPNENTGIVIQNSRITAAPDLKPFQGSFKTFLGRPWKQYSRTVIMKTFLDDLIDPQGWTPWNGGFALDTLYYAEYMNAGAGASTGFRVKWGGYHLITSSTEAEKFTVGNFLDGDKWIPAGVPFTSGL</sequence>
<keyword evidence="4 7" id="KW-0378">Hydrolase</keyword>
<proteinExistence type="inferred from homology"/>
<dbReference type="FunFam" id="2.160.20.10:FF:000001">
    <property type="entry name" value="Pectinesterase"/>
    <property type="match status" value="1"/>
</dbReference>
<evidence type="ECO:0000256" key="3">
    <source>
        <dbReference type="ARBA" id="ARBA00007786"/>
    </source>
</evidence>
<dbReference type="NCBIfam" id="TIGR01614">
    <property type="entry name" value="PME_inhib"/>
    <property type="match status" value="1"/>
</dbReference>
<dbReference type="Gene3D" id="1.20.140.40">
    <property type="entry name" value="Invertase/pectin methylesterase inhibitor family protein"/>
    <property type="match status" value="1"/>
</dbReference>
<comment type="pathway">
    <text evidence="1 7">Glycan metabolism; pectin degradation; 2-dehydro-3-deoxy-D-gluconate from pectin: step 1/5.</text>
</comment>
<gene>
    <name evidence="9" type="ORF">Nepgr_028107</name>
</gene>
<dbReference type="Proteomes" id="UP001279734">
    <property type="component" value="Unassembled WGS sequence"/>
</dbReference>
<evidence type="ECO:0000256" key="4">
    <source>
        <dbReference type="ARBA" id="ARBA00022801"/>
    </source>
</evidence>
<keyword evidence="10" id="KW-1185">Reference proteome</keyword>
<evidence type="ECO:0000256" key="6">
    <source>
        <dbReference type="PROSITE-ProRule" id="PRU10040"/>
    </source>
</evidence>
<dbReference type="Pfam" id="PF04043">
    <property type="entry name" value="PMEI"/>
    <property type="match status" value="1"/>
</dbReference>
<dbReference type="Pfam" id="PF01095">
    <property type="entry name" value="Pectinesterase"/>
    <property type="match status" value="1"/>
</dbReference>
<dbReference type="InterPro" id="IPR012334">
    <property type="entry name" value="Pectin_lyas_fold"/>
</dbReference>
<dbReference type="CDD" id="cd15798">
    <property type="entry name" value="PMEI-like_3"/>
    <property type="match status" value="1"/>
</dbReference>
<feature type="active site" evidence="6">
    <location>
        <position position="370"/>
    </location>
</feature>
<evidence type="ECO:0000259" key="8">
    <source>
        <dbReference type="SMART" id="SM00856"/>
    </source>
</evidence>
<dbReference type="GO" id="GO:0030599">
    <property type="term" value="F:pectinesterase activity"/>
    <property type="evidence" value="ECO:0007669"/>
    <property type="project" value="UniProtKB-UniRule"/>
</dbReference>
<keyword evidence="7" id="KW-0732">Signal</keyword>
<reference evidence="9" key="1">
    <citation type="submission" date="2023-05" db="EMBL/GenBank/DDBJ databases">
        <title>Nepenthes gracilis genome sequencing.</title>
        <authorList>
            <person name="Fukushima K."/>
        </authorList>
    </citation>
    <scope>NUCLEOTIDE SEQUENCE</scope>
    <source>
        <strain evidence="9">SING2019-196</strain>
    </source>
</reference>
<evidence type="ECO:0000256" key="2">
    <source>
        <dbReference type="ARBA" id="ARBA00006027"/>
    </source>
</evidence>
<accession>A0AAD3Y3S5</accession>
<dbReference type="PROSITE" id="PS00503">
    <property type="entry name" value="PECTINESTERASE_2"/>
    <property type="match status" value="1"/>
</dbReference>
<dbReference type="GO" id="GO:0045490">
    <property type="term" value="P:pectin catabolic process"/>
    <property type="evidence" value="ECO:0007669"/>
    <property type="project" value="UniProtKB-UniRule"/>
</dbReference>
<dbReference type="SUPFAM" id="SSF51126">
    <property type="entry name" value="Pectin lyase-like"/>
    <property type="match status" value="1"/>
</dbReference>
<dbReference type="GO" id="GO:0042545">
    <property type="term" value="P:cell wall modification"/>
    <property type="evidence" value="ECO:0007669"/>
    <property type="project" value="UniProtKB-UniRule"/>
</dbReference>
<comment type="catalytic activity">
    <reaction evidence="7">
        <text>[(1-&gt;4)-alpha-D-galacturonosyl methyl ester](n) + n H2O = [(1-&gt;4)-alpha-D-galacturonosyl](n) + n methanol + n H(+)</text>
        <dbReference type="Rhea" id="RHEA:22380"/>
        <dbReference type="Rhea" id="RHEA-COMP:14570"/>
        <dbReference type="Rhea" id="RHEA-COMP:14573"/>
        <dbReference type="ChEBI" id="CHEBI:15377"/>
        <dbReference type="ChEBI" id="CHEBI:15378"/>
        <dbReference type="ChEBI" id="CHEBI:17790"/>
        <dbReference type="ChEBI" id="CHEBI:140522"/>
        <dbReference type="ChEBI" id="CHEBI:140523"/>
        <dbReference type="EC" id="3.1.1.11"/>
    </reaction>
</comment>
<dbReference type="SUPFAM" id="SSF101148">
    <property type="entry name" value="Plant invertase/pectin methylesterase inhibitor"/>
    <property type="match status" value="1"/>
</dbReference>
<dbReference type="EMBL" id="BSYO01000030">
    <property type="protein sequence ID" value="GMH26264.1"/>
    <property type="molecule type" value="Genomic_DNA"/>
</dbReference>
<organism evidence="9 10">
    <name type="scientific">Nepenthes gracilis</name>
    <name type="common">Slender pitcher plant</name>
    <dbReference type="NCBI Taxonomy" id="150966"/>
    <lineage>
        <taxon>Eukaryota</taxon>
        <taxon>Viridiplantae</taxon>
        <taxon>Streptophyta</taxon>
        <taxon>Embryophyta</taxon>
        <taxon>Tracheophyta</taxon>
        <taxon>Spermatophyta</taxon>
        <taxon>Magnoliopsida</taxon>
        <taxon>eudicotyledons</taxon>
        <taxon>Gunneridae</taxon>
        <taxon>Pentapetalae</taxon>
        <taxon>Caryophyllales</taxon>
        <taxon>Nepenthaceae</taxon>
        <taxon>Nepenthes</taxon>
    </lineage>
</organism>
<evidence type="ECO:0000313" key="9">
    <source>
        <dbReference type="EMBL" id="GMH26264.1"/>
    </source>
</evidence>
<keyword evidence="5 7" id="KW-0063">Aspartyl esterase</keyword>